<evidence type="ECO:0000256" key="4">
    <source>
        <dbReference type="ARBA" id="ARBA00022722"/>
    </source>
</evidence>
<comment type="subcellular location">
    <subcellularLocation>
        <location evidence="2">Nucleus</location>
    </subcellularLocation>
</comment>
<evidence type="ECO:0000256" key="5">
    <source>
        <dbReference type="ARBA" id="ARBA00022723"/>
    </source>
</evidence>
<dbReference type="KEGG" id="gacu:117540434"/>
<keyword evidence="4" id="KW-0540">Nuclease</keyword>
<evidence type="ECO:0000313" key="9">
    <source>
        <dbReference type="Proteomes" id="UP000515161"/>
    </source>
</evidence>
<dbReference type="GeneID" id="117540434"/>
<comment type="similarity">
    <text evidence="3">Belongs to the HARBI1 family.</text>
</comment>
<organism evidence="9 10">
    <name type="scientific">Gymnodraco acuticeps</name>
    <name type="common">Antarctic dragonfish</name>
    <dbReference type="NCBI Taxonomy" id="8218"/>
    <lineage>
        <taxon>Eukaryota</taxon>
        <taxon>Metazoa</taxon>
        <taxon>Chordata</taxon>
        <taxon>Craniata</taxon>
        <taxon>Vertebrata</taxon>
        <taxon>Euteleostomi</taxon>
        <taxon>Actinopterygii</taxon>
        <taxon>Neopterygii</taxon>
        <taxon>Teleostei</taxon>
        <taxon>Neoteleostei</taxon>
        <taxon>Acanthomorphata</taxon>
        <taxon>Eupercaria</taxon>
        <taxon>Perciformes</taxon>
        <taxon>Notothenioidei</taxon>
        <taxon>Bathydraconidae</taxon>
        <taxon>Gymnodraco</taxon>
    </lineage>
</organism>
<gene>
    <name evidence="10" type="primary">LOC117540434</name>
</gene>
<dbReference type="PANTHER" id="PTHR22930">
    <property type="match status" value="1"/>
</dbReference>
<accession>A0A6P8TGF1</accession>
<dbReference type="GO" id="GO:0004518">
    <property type="term" value="F:nuclease activity"/>
    <property type="evidence" value="ECO:0007669"/>
    <property type="project" value="UniProtKB-KW"/>
</dbReference>
<dbReference type="GO" id="GO:0046872">
    <property type="term" value="F:metal ion binding"/>
    <property type="evidence" value="ECO:0007669"/>
    <property type="project" value="UniProtKB-KW"/>
</dbReference>
<sequence length="428" mass="50112">MKAADVFLPVIAWCRTRQSQDSQAETRRQKRRLKLLAFQRLRLKKLRETWRLREQVYKRSKLRRLCSHDTWMKAITHQFLRDHRRQRPKVWLHPRTSDWWENTAANFTDHEWLQHFRVSRETFSYLCATLNPQLKRQDTNYRLCIPLEKRVALTLYKLAHPCDYRTVADLFAVGVASVCHCVHEFCTVVIEVLKPQLVVTPNKFQLENIEECFHHTYQIPQCIGVLDSMNITISRPPHLNSEKPDRESYLAILFQAVVDDKGLFWDLSMSCPTWVNDNSGELLVCEDFSTRMHNVCRTDSSRVVIGDAGYPSKNWLLKPSTNTSRLTAEQELLNTQIIAARSVAHYAFERLKGRWRCLSRRNDCNVEIVKDMVETCCVLHNLCEKNNDMCLPDWIGQEPLQTVDENPQKNGDAESLDDLLQLIQDSAE</sequence>
<keyword evidence="6" id="KW-0378">Hydrolase</keyword>
<dbReference type="RefSeq" id="XP_034062988.1">
    <property type="nucleotide sequence ID" value="XM_034207097.1"/>
</dbReference>
<dbReference type="GO" id="GO:0005634">
    <property type="term" value="C:nucleus"/>
    <property type="evidence" value="ECO:0007669"/>
    <property type="project" value="UniProtKB-SubCell"/>
</dbReference>
<evidence type="ECO:0000256" key="1">
    <source>
        <dbReference type="ARBA" id="ARBA00001968"/>
    </source>
</evidence>
<evidence type="ECO:0000256" key="7">
    <source>
        <dbReference type="ARBA" id="ARBA00023242"/>
    </source>
</evidence>
<keyword evidence="5" id="KW-0479">Metal-binding</keyword>
<dbReference type="Proteomes" id="UP000515161">
    <property type="component" value="Unplaced"/>
</dbReference>
<keyword evidence="9" id="KW-1185">Reference proteome</keyword>
<evidence type="ECO:0000256" key="3">
    <source>
        <dbReference type="ARBA" id="ARBA00006958"/>
    </source>
</evidence>
<protein>
    <submittedName>
        <fullName evidence="10">Protein ANTAGONIST OF LIKE HETEROCHROMATIN PROTEIN 1-like</fullName>
    </submittedName>
</protein>
<feature type="domain" description="DDE Tnp4" evidence="8">
    <location>
        <begin position="226"/>
        <end position="381"/>
    </location>
</feature>
<dbReference type="InParanoid" id="A0A6P8TGF1"/>
<evidence type="ECO:0000256" key="2">
    <source>
        <dbReference type="ARBA" id="ARBA00004123"/>
    </source>
</evidence>
<dbReference type="InterPro" id="IPR045249">
    <property type="entry name" value="HARBI1-like"/>
</dbReference>
<dbReference type="AlphaFoldDB" id="A0A6P8TGF1"/>
<dbReference type="OrthoDB" id="2668416at2759"/>
<dbReference type="InterPro" id="IPR027806">
    <property type="entry name" value="HARBI1_dom"/>
</dbReference>
<keyword evidence="7" id="KW-0539">Nucleus</keyword>
<name>A0A6P8TGF1_GYMAC</name>
<evidence type="ECO:0000259" key="8">
    <source>
        <dbReference type="Pfam" id="PF13359"/>
    </source>
</evidence>
<evidence type="ECO:0000256" key="6">
    <source>
        <dbReference type="ARBA" id="ARBA00022801"/>
    </source>
</evidence>
<reference evidence="10" key="1">
    <citation type="submission" date="2025-08" db="UniProtKB">
        <authorList>
            <consortium name="RefSeq"/>
        </authorList>
    </citation>
    <scope>IDENTIFICATION</scope>
</reference>
<proteinExistence type="inferred from homology"/>
<evidence type="ECO:0000313" key="10">
    <source>
        <dbReference type="RefSeq" id="XP_034062988.1"/>
    </source>
</evidence>
<dbReference type="GO" id="GO:0016787">
    <property type="term" value="F:hydrolase activity"/>
    <property type="evidence" value="ECO:0007669"/>
    <property type="project" value="UniProtKB-KW"/>
</dbReference>
<dbReference type="Pfam" id="PF13359">
    <property type="entry name" value="DDE_Tnp_4"/>
    <property type="match status" value="1"/>
</dbReference>
<comment type="cofactor">
    <cofactor evidence="1">
        <name>a divalent metal cation</name>
        <dbReference type="ChEBI" id="CHEBI:60240"/>
    </cofactor>
</comment>
<dbReference type="PANTHER" id="PTHR22930:SF85">
    <property type="entry name" value="GH03217P-RELATED"/>
    <property type="match status" value="1"/>
</dbReference>